<evidence type="ECO:0000256" key="3">
    <source>
        <dbReference type="ARBA" id="ARBA00022448"/>
    </source>
</evidence>
<dbReference type="GO" id="GO:0140359">
    <property type="term" value="F:ABC-type transporter activity"/>
    <property type="evidence" value="ECO:0007669"/>
    <property type="project" value="InterPro"/>
</dbReference>
<evidence type="ECO:0000256" key="10">
    <source>
        <dbReference type="SAM" id="MobiDB-lite"/>
    </source>
</evidence>
<evidence type="ECO:0000256" key="4">
    <source>
        <dbReference type="ARBA" id="ARBA00022692"/>
    </source>
</evidence>
<dbReference type="EMBL" id="GL349451">
    <property type="protein sequence ID" value="KNC48450.1"/>
    <property type="molecule type" value="Genomic_DNA"/>
</dbReference>
<evidence type="ECO:0000256" key="7">
    <source>
        <dbReference type="ARBA" id="ARBA00022840"/>
    </source>
</evidence>
<dbReference type="GO" id="GO:0016020">
    <property type="term" value="C:membrane"/>
    <property type="evidence" value="ECO:0007669"/>
    <property type="project" value="UniProtKB-SubCell"/>
</dbReference>
<feature type="domain" description="ABC transmembrane type-1" evidence="13">
    <location>
        <begin position="146"/>
        <end position="415"/>
    </location>
</feature>
<dbReference type="OrthoDB" id="6500128at2759"/>
<evidence type="ECO:0000256" key="5">
    <source>
        <dbReference type="ARBA" id="ARBA00022737"/>
    </source>
</evidence>
<gene>
    <name evidence="14" type="ORF">AMSG_04896</name>
</gene>
<dbReference type="RefSeq" id="XP_013758563.1">
    <property type="nucleotide sequence ID" value="XM_013903109.1"/>
</dbReference>
<dbReference type="CDD" id="cd03250">
    <property type="entry name" value="ABCC_MRP_domain1"/>
    <property type="match status" value="1"/>
</dbReference>
<dbReference type="InterPro" id="IPR050173">
    <property type="entry name" value="ABC_transporter_C-like"/>
</dbReference>
<dbReference type="InterPro" id="IPR036640">
    <property type="entry name" value="ABC1_TM_sf"/>
</dbReference>
<evidence type="ECO:0000256" key="9">
    <source>
        <dbReference type="ARBA" id="ARBA00023136"/>
    </source>
</evidence>
<dbReference type="Gene3D" id="1.20.1560.10">
    <property type="entry name" value="ABC transporter type 1, transmembrane domain"/>
    <property type="match status" value="2"/>
</dbReference>
<dbReference type="AlphaFoldDB" id="A0A0L0D885"/>
<name>A0A0L0D885_THETB</name>
<keyword evidence="6" id="KW-0547">Nucleotide-binding</keyword>
<evidence type="ECO:0000256" key="8">
    <source>
        <dbReference type="ARBA" id="ARBA00022989"/>
    </source>
</evidence>
<keyword evidence="7" id="KW-0067">ATP-binding</keyword>
<evidence type="ECO:0000256" key="2">
    <source>
        <dbReference type="ARBA" id="ARBA00009726"/>
    </source>
</evidence>
<feature type="domain" description="ABC transporter" evidence="12">
    <location>
        <begin position="1020"/>
        <end position="1270"/>
    </location>
</feature>
<dbReference type="InterPro" id="IPR027417">
    <property type="entry name" value="P-loop_NTPase"/>
</dbReference>
<evidence type="ECO:0000313" key="15">
    <source>
        <dbReference type="Proteomes" id="UP000054408"/>
    </source>
</evidence>
<dbReference type="Pfam" id="PF00005">
    <property type="entry name" value="ABC_tran"/>
    <property type="match status" value="2"/>
</dbReference>
<dbReference type="FunFam" id="3.40.50.300:FF:000163">
    <property type="entry name" value="Multidrug resistance-associated protein member 4"/>
    <property type="match status" value="1"/>
</dbReference>
<dbReference type="InterPro" id="IPR011527">
    <property type="entry name" value="ABC1_TM_dom"/>
</dbReference>
<feature type="transmembrane region" description="Helical" evidence="11">
    <location>
        <begin position="142"/>
        <end position="166"/>
    </location>
</feature>
<keyword evidence="8 11" id="KW-1133">Transmembrane helix</keyword>
<dbReference type="STRING" id="461836.A0A0L0D885"/>
<evidence type="ECO:0000256" key="6">
    <source>
        <dbReference type="ARBA" id="ARBA00022741"/>
    </source>
</evidence>
<dbReference type="CDD" id="cd03244">
    <property type="entry name" value="ABCC_MRP_domain2"/>
    <property type="match status" value="1"/>
</dbReference>
<feature type="domain" description="ABC transporter" evidence="12">
    <location>
        <begin position="457"/>
        <end position="686"/>
    </location>
</feature>
<feature type="transmembrane region" description="Helical" evidence="11">
    <location>
        <begin position="778"/>
        <end position="804"/>
    </location>
</feature>
<keyword evidence="5" id="KW-0677">Repeat</keyword>
<comment type="subcellular location">
    <subcellularLocation>
        <location evidence="1">Membrane</location>
        <topology evidence="1">Multi-pass membrane protein</topology>
    </subcellularLocation>
</comment>
<dbReference type="InterPro" id="IPR017871">
    <property type="entry name" value="ABC_transporter-like_CS"/>
</dbReference>
<dbReference type="InterPro" id="IPR003439">
    <property type="entry name" value="ABC_transporter-like_ATP-bd"/>
</dbReference>
<feature type="transmembrane region" description="Helical" evidence="11">
    <location>
        <begin position="178"/>
        <end position="196"/>
    </location>
</feature>
<evidence type="ECO:0000259" key="13">
    <source>
        <dbReference type="PROSITE" id="PS50929"/>
    </source>
</evidence>
<evidence type="ECO:0000256" key="1">
    <source>
        <dbReference type="ARBA" id="ARBA00004141"/>
    </source>
</evidence>
<dbReference type="Proteomes" id="UP000054408">
    <property type="component" value="Unassembled WGS sequence"/>
</dbReference>
<dbReference type="InterPro" id="IPR044726">
    <property type="entry name" value="ABCC_6TM_D2"/>
</dbReference>
<dbReference type="GO" id="GO:0005524">
    <property type="term" value="F:ATP binding"/>
    <property type="evidence" value="ECO:0007669"/>
    <property type="project" value="UniProtKB-KW"/>
</dbReference>
<feature type="transmembrane region" description="Helical" evidence="11">
    <location>
        <begin position="810"/>
        <end position="828"/>
    </location>
</feature>
<dbReference type="Pfam" id="PF00664">
    <property type="entry name" value="ABC_membrane"/>
    <property type="match status" value="2"/>
</dbReference>
<keyword evidence="3" id="KW-0813">Transport</keyword>
<dbReference type="FunFam" id="1.20.1560.10:FF:000013">
    <property type="entry name" value="ABC transporter C family member 2"/>
    <property type="match status" value="1"/>
</dbReference>
<dbReference type="GeneID" id="25564413"/>
<keyword evidence="4 11" id="KW-0812">Transmembrane</keyword>
<dbReference type="PROSITE" id="PS00211">
    <property type="entry name" value="ABC_TRANSPORTER_1"/>
    <property type="match status" value="1"/>
</dbReference>
<feature type="transmembrane region" description="Helical" evidence="11">
    <location>
        <begin position="876"/>
        <end position="895"/>
    </location>
</feature>
<keyword evidence="9 11" id="KW-0472">Membrane</keyword>
<reference evidence="14 15" key="1">
    <citation type="submission" date="2010-05" db="EMBL/GenBank/DDBJ databases">
        <title>The Genome Sequence of Thecamonas trahens ATCC 50062.</title>
        <authorList>
            <consortium name="The Broad Institute Genome Sequencing Platform"/>
            <person name="Russ C."/>
            <person name="Cuomo C."/>
            <person name="Shea T."/>
            <person name="Young S.K."/>
            <person name="Zeng Q."/>
            <person name="Koehrsen M."/>
            <person name="Haas B."/>
            <person name="Borodovsky M."/>
            <person name="Guigo R."/>
            <person name="Alvarado L."/>
            <person name="Berlin A."/>
            <person name="Bochicchio J."/>
            <person name="Borenstein D."/>
            <person name="Chapman S."/>
            <person name="Chen Z."/>
            <person name="Freedman E."/>
            <person name="Gellesch M."/>
            <person name="Goldberg J."/>
            <person name="Griggs A."/>
            <person name="Gujja S."/>
            <person name="Heilman E."/>
            <person name="Heiman D."/>
            <person name="Hepburn T."/>
            <person name="Howarth C."/>
            <person name="Jen D."/>
            <person name="Larson L."/>
            <person name="Mehta T."/>
            <person name="Park D."/>
            <person name="Pearson M."/>
            <person name="Roberts A."/>
            <person name="Saif S."/>
            <person name="Shenoy N."/>
            <person name="Sisk P."/>
            <person name="Stolte C."/>
            <person name="Sykes S."/>
            <person name="Thomson T."/>
            <person name="Walk T."/>
            <person name="White J."/>
            <person name="Yandava C."/>
            <person name="Burger G."/>
            <person name="Gray M.W."/>
            <person name="Holland P.W.H."/>
            <person name="King N."/>
            <person name="Lang F.B.F."/>
            <person name="Roger A.J."/>
            <person name="Ruiz-Trillo I."/>
            <person name="Lander E."/>
            <person name="Nusbaum C."/>
        </authorList>
    </citation>
    <scope>NUCLEOTIDE SEQUENCE [LARGE SCALE GENOMIC DNA]</scope>
    <source>
        <strain evidence="14 15">ATCC 50062</strain>
    </source>
</reference>
<evidence type="ECO:0000256" key="11">
    <source>
        <dbReference type="SAM" id="Phobius"/>
    </source>
</evidence>
<dbReference type="SUPFAM" id="SSF90123">
    <property type="entry name" value="ABC transporter transmembrane region"/>
    <property type="match status" value="2"/>
</dbReference>
<feature type="transmembrane region" description="Helical" evidence="11">
    <location>
        <begin position="732"/>
        <end position="751"/>
    </location>
</feature>
<dbReference type="PANTHER" id="PTHR24223:SF456">
    <property type="entry name" value="MULTIDRUG RESISTANCE-ASSOCIATED PROTEIN LETHAL(2)03659"/>
    <property type="match status" value="1"/>
</dbReference>
<dbReference type="CDD" id="cd18580">
    <property type="entry name" value="ABC_6TM_ABCC_D2"/>
    <property type="match status" value="1"/>
</dbReference>
<feature type="region of interest" description="Disordered" evidence="10">
    <location>
        <begin position="670"/>
        <end position="696"/>
    </location>
</feature>
<feature type="region of interest" description="Disordered" evidence="10">
    <location>
        <begin position="34"/>
        <end position="59"/>
    </location>
</feature>
<dbReference type="eggNOG" id="KOG0054">
    <property type="taxonomic scope" value="Eukaryota"/>
</dbReference>
<comment type="similarity">
    <text evidence="2">Belongs to the ABC transporter superfamily. ABCC family. Conjugate transporter (TC 3.A.1.208) subfamily.</text>
</comment>
<dbReference type="SUPFAM" id="SSF52540">
    <property type="entry name" value="P-loop containing nucleoside triphosphate hydrolases"/>
    <property type="match status" value="2"/>
</dbReference>
<dbReference type="PROSITE" id="PS50893">
    <property type="entry name" value="ABC_TRANSPORTER_2"/>
    <property type="match status" value="2"/>
</dbReference>
<proteinExistence type="inferred from homology"/>
<feature type="domain" description="ABC transmembrane type-1" evidence="13">
    <location>
        <begin position="741"/>
        <end position="1011"/>
    </location>
</feature>
<feature type="transmembrane region" description="Helical" evidence="11">
    <location>
        <begin position="989"/>
        <end position="1013"/>
    </location>
</feature>
<dbReference type="GO" id="GO:0016887">
    <property type="term" value="F:ATP hydrolysis activity"/>
    <property type="evidence" value="ECO:0007669"/>
    <property type="project" value="InterPro"/>
</dbReference>
<feature type="transmembrane region" description="Helical" evidence="11">
    <location>
        <begin position="281"/>
        <end position="299"/>
    </location>
</feature>
<keyword evidence="15" id="KW-1185">Reference proteome</keyword>
<protein>
    <submittedName>
        <fullName evidence="14">Multidrug resistance-associated protein Mrp2</fullName>
    </submittedName>
</protein>
<dbReference type="InterPro" id="IPR003593">
    <property type="entry name" value="AAA+_ATPase"/>
</dbReference>
<dbReference type="SMART" id="SM00382">
    <property type="entry name" value="AAA"/>
    <property type="match status" value="2"/>
</dbReference>
<dbReference type="CDD" id="cd18579">
    <property type="entry name" value="ABC_6TM_ABCC_D1"/>
    <property type="match status" value="1"/>
</dbReference>
<organism evidence="14 15">
    <name type="scientific">Thecamonas trahens ATCC 50062</name>
    <dbReference type="NCBI Taxonomy" id="461836"/>
    <lineage>
        <taxon>Eukaryota</taxon>
        <taxon>Apusozoa</taxon>
        <taxon>Apusomonadida</taxon>
        <taxon>Apusomonadidae</taxon>
        <taxon>Thecamonas</taxon>
    </lineage>
</organism>
<dbReference type="InterPro" id="IPR044746">
    <property type="entry name" value="ABCC_6TM_D1"/>
</dbReference>
<feature type="transmembrane region" description="Helical" evidence="11">
    <location>
        <begin position="849"/>
        <end position="870"/>
    </location>
</feature>
<evidence type="ECO:0000259" key="12">
    <source>
        <dbReference type="PROSITE" id="PS50893"/>
    </source>
</evidence>
<dbReference type="PROSITE" id="PS50929">
    <property type="entry name" value="ABC_TM1F"/>
    <property type="match status" value="2"/>
</dbReference>
<sequence length="1273" mass="133989">MIDIPGIYIGAKPLPCRGWSGRRGRGDGYAAVPLGDSSDVEASEDGGPGVASASSASPDASLAGYAPNPEMGAGIVSRMFFTYVNAMLATGYLRPLGLADMYQLMPVDDPTVAFRKLRRGWLARGSESVIWALARGWGWLHLVNWIFLAIATAAELAGPLFIHAILRCLASSATCGSSVWIYVVALSATQILRVLANARFSYFMKRYCTAAKSALQVDVFDSLLGLTAAGCDELGKGKIINLVGVDAGTIRESLSSVHLAVITPVQLALGFYLLFSFLGVSVLAGLASLVALLPLNLMLARGLKQVEKRVMVAKDARNKAIADMLGGIRVVKLLGWETFFSRKIGALRATEQAAIQRRGVLLGLGRLLNAIIPSLVSGVTFAVYVARGNVMTPAATFASLSLFSILQGPLDSVARELLAAYATGKVAASRLSNFAGAPQRHLPPLAADPLAPREQPLALCGTYAWASDDPSPVLYDLDLVFPPNSLTLLMGPVGCGKSAILLALLGELEVLSPGSPQFPAGSPRPAIAYAPQRPWLLSASLRANIVLDAEFDAPRYAAALTAAGLEHDLTLLPAGDATEIGEKGVNISGGQKQRVALARVLYSRAPIVLLDDPLSAVDPEQAATIFEAAIRPLAERAVVVVATHSLAFEQIPGLRIYHVAAGRAELASPRTLAAQESSNEPAALPAGTLPDDNRERAPHDAAAVAAGAKLKVKEDRASGSVVAKDYLQYARALGWTAVGTIALGLVAMEALDVGRNMWLSKWTHAASERGGADNSKYLGGYFGLIVASGVATALTATLVFTASAVAGTKYHAAALVGVTASPLTFFDATPLGRILNRFSKDVADMDSGVLPVLVRVIMTLLKAGAVVCVIGAATPWFLLAVPFIALTYYPVSVVYQRSKRELQRTGSIVTSPLIAHVAGVIEGLASVRAYGLEESFADKHTRNVEATARVWNGKVNTNRWLLLRLSLLGGGVVSLSGCLAVSAASQGTITAATAGLALLYASQLTGALIQLCAAVTRVEVRMNAVERLGHYFDLPSEARAVGGPQNGTAAARWRVVDARAKVGICGASGAGKSSLLAALFQTVPLAGGSIRIDGDDIREVGLVALRRSLAIIPQDAQLFLGTLAFNMDPTGTTRPEAMWQALEAVGMAEVLRDKAYELDADADPLDLELKNNLSCGEAQLVCMARALVRDARIIVIDEGTASVDAESDARIQHVIRTAFADRTVLTIAHRLATLADYDRLLVMVDGEVAEYDTPAALLAAEDSIYGRLVAAQT</sequence>
<dbReference type="Gene3D" id="3.40.50.300">
    <property type="entry name" value="P-loop containing nucleotide triphosphate hydrolases"/>
    <property type="match status" value="2"/>
</dbReference>
<dbReference type="PANTHER" id="PTHR24223">
    <property type="entry name" value="ATP-BINDING CASSETTE SUB-FAMILY C"/>
    <property type="match status" value="1"/>
</dbReference>
<feature type="transmembrane region" description="Helical" evidence="11">
    <location>
        <begin position="961"/>
        <end position="983"/>
    </location>
</feature>
<accession>A0A0L0D885</accession>
<evidence type="ECO:0000313" key="14">
    <source>
        <dbReference type="EMBL" id="KNC48450.1"/>
    </source>
</evidence>